<evidence type="ECO:0000313" key="3">
    <source>
        <dbReference type="WBParaSite" id="TCNE_0000666701-mRNA-1"/>
    </source>
</evidence>
<keyword evidence="2" id="KW-1185">Reference proteome</keyword>
<evidence type="ECO:0000313" key="2">
    <source>
        <dbReference type="Proteomes" id="UP000050794"/>
    </source>
</evidence>
<organism evidence="2 3">
    <name type="scientific">Toxocara canis</name>
    <name type="common">Canine roundworm</name>
    <dbReference type="NCBI Taxonomy" id="6265"/>
    <lineage>
        <taxon>Eukaryota</taxon>
        <taxon>Metazoa</taxon>
        <taxon>Ecdysozoa</taxon>
        <taxon>Nematoda</taxon>
        <taxon>Chromadorea</taxon>
        <taxon>Rhabditida</taxon>
        <taxon>Spirurina</taxon>
        <taxon>Ascaridomorpha</taxon>
        <taxon>Ascaridoidea</taxon>
        <taxon>Toxocaridae</taxon>
        <taxon>Toxocara</taxon>
    </lineage>
</organism>
<accession>A0A183UDU7</accession>
<protein>
    <submittedName>
        <fullName evidence="3">BACK domain-containing protein</fullName>
    </submittedName>
</protein>
<gene>
    <name evidence="1" type="ORF">TCNE_LOCUS6667</name>
</gene>
<name>A0A183UDU7_TOXCA</name>
<evidence type="ECO:0000313" key="1">
    <source>
        <dbReference type="EMBL" id="VDM37988.1"/>
    </source>
</evidence>
<dbReference type="WBParaSite" id="TCNE_0000666701-mRNA-1">
    <property type="protein sequence ID" value="TCNE_0000666701-mRNA-1"/>
    <property type="gene ID" value="TCNE_0000666701"/>
</dbReference>
<reference evidence="3" key="1">
    <citation type="submission" date="2016-06" db="UniProtKB">
        <authorList>
            <consortium name="WormBaseParasite"/>
        </authorList>
    </citation>
    <scope>IDENTIFICATION</scope>
</reference>
<reference evidence="1 2" key="2">
    <citation type="submission" date="2018-11" db="EMBL/GenBank/DDBJ databases">
        <authorList>
            <consortium name="Pathogen Informatics"/>
        </authorList>
    </citation>
    <scope>NUCLEOTIDE SEQUENCE [LARGE SCALE GENOMIC DNA]</scope>
</reference>
<dbReference type="AlphaFoldDB" id="A0A183UDU7"/>
<dbReference type="EMBL" id="UYWY01019532">
    <property type="protein sequence ID" value="VDM37988.1"/>
    <property type="molecule type" value="Genomic_DNA"/>
</dbReference>
<dbReference type="Proteomes" id="UP000050794">
    <property type="component" value="Unassembled WGS sequence"/>
</dbReference>
<proteinExistence type="predicted"/>
<sequence length="422" mass="47803">MSQPQERVIASESDALRQTGDCISKLHANTAVISMLSKTSMSGYSAVALDLMCKAPRLLHMKESDEVNYQMVLLDLYAGDIKKRLAVNHSYLGDLPRLLKAGEVERLKEQYPYDWTTFAECLWRLLLEAPTRGALYDCILAFIYQCEGESQLHRRLRVLYERSRRSYILPILIYANEFLKIMDAESICKGVSSLSEEHRRIVQHIKQTLHDKGQVEANKHILRLLPDLHRDTVFDFMNEIRNCGDDCERLVDELYPNFQIAYQSLLRNRQEKSARRGMLLHPHILTGAGDSGRYLVRYEDFIFVCPLPLKEKFTFHGVISRRCVDSGIGAAEMKRGADDLKGRLADDAIGGFIQNICVGSGVEAEFYGHSVDTERLADKVRRLIDCANLTGMDVVPLWLPALGFEMTSSGTFTAFVLDVGLG</sequence>